<gene>
    <name evidence="2" type="ORF">M7I_7553</name>
</gene>
<dbReference type="AlphaFoldDB" id="H0EXL6"/>
<accession>H0EXL6</accession>
<evidence type="ECO:0000313" key="3">
    <source>
        <dbReference type="Proteomes" id="UP000005446"/>
    </source>
</evidence>
<organism evidence="2 3">
    <name type="scientific">Glarea lozoyensis (strain ATCC 74030 / MF5533)</name>
    <dbReference type="NCBI Taxonomy" id="1104152"/>
    <lineage>
        <taxon>Eukaryota</taxon>
        <taxon>Fungi</taxon>
        <taxon>Dikarya</taxon>
        <taxon>Ascomycota</taxon>
        <taxon>Pezizomycotina</taxon>
        <taxon>Leotiomycetes</taxon>
        <taxon>Helotiales</taxon>
        <taxon>Helotiaceae</taxon>
        <taxon>Glarea</taxon>
    </lineage>
</organism>
<dbReference type="HOGENOM" id="CLU_2558487_0_0_1"/>
<proteinExistence type="predicted"/>
<dbReference type="Proteomes" id="UP000005446">
    <property type="component" value="Unassembled WGS sequence"/>
</dbReference>
<name>H0EXL6_GLAL7</name>
<dbReference type="InParanoid" id="H0EXL6"/>
<evidence type="ECO:0000313" key="2">
    <source>
        <dbReference type="EMBL" id="EHK96749.1"/>
    </source>
</evidence>
<evidence type="ECO:0000256" key="1">
    <source>
        <dbReference type="SAM" id="MobiDB-lite"/>
    </source>
</evidence>
<keyword evidence="3" id="KW-1185">Reference proteome</keyword>
<protein>
    <submittedName>
        <fullName evidence="2">Uncharacterized protein</fullName>
    </submittedName>
</protein>
<feature type="region of interest" description="Disordered" evidence="1">
    <location>
        <begin position="45"/>
        <end position="82"/>
    </location>
</feature>
<sequence>MSAYHDVFDAEQVQRPFERGLRGEVGGAEEGAEVAVDEHRGARVRDGVRVGGGGGGAADPEDVRGKTRKKMREEGKTVIKVL</sequence>
<reference evidence="2 3" key="1">
    <citation type="journal article" date="2012" name="Eukaryot. Cell">
        <title>Genome sequence of the fungus Glarea lozoyensis: the first genome sequence of a species from the Helotiaceae family.</title>
        <authorList>
            <person name="Youssar L."/>
            <person name="Gruening B.A."/>
            <person name="Erxleben A."/>
            <person name="Guenther S."/>
            <person name="Huettel W."/>
        </authorList>
    </citation>
    <scope>NUCLEOTIDE SEQUENCE [LARGE SCALE GENOMIC DNA]</scope>
    <source>
        <strain evidence="3">ATCC 74030 / MF5533</strain>
    </source>
</reference>
<feature type="compositionally biased region" description="Basic and acidic residues" evidence="1">
    <location>
        <begin position="61"/>
        <end position="82"/>
    </location>
</feature>
<dbReference type="AntiFam" id="ANF00103">
    <property type="entry name" value="Shadow ORF (opposite can)"/>
</dbReference>
<comment type="caution">
    <text evidence="2">The sequence shown here is derived from an EMBL/GenBank/DDBJ whole genome shotgun (WGS) entry which is preliminary data.</text>
</comment>
<dbReference type="EMBL" id="AGUE01000227">
    <property type="protein sequence ID" value="EHK96749.1"/>
    <property type="molecule type" value="Genomic_DNA"/>
</dbReference>